<evidence type="ECO:0000256" key="1">
    <source>
        <dbReference type="SAM" id="MobiDB-lite"/>
    </source>
</evidence>
<dbReference type="AlphaFoldDB" id="A0A8H6MSZ2"/>
<keyword evidence="2" id="KW-0812">Transmembrane</keyword>
<dbReference type="SUPFAM" id="SSF103473">
    <property type="entry name" value="MFS general substrate transporter"/>
    <property type="match status" value="1"/>
</dbReference>
<keyword evidence="2" id="KW-1133">Transmembrane helix</keyword>
<evidence type="ECO:0000256" key="2">
    <source>
        <dbReference type="SAM" id="Phobius"/>
    </source>
</evidence>
<gene>
    <name evidence="3" type="ORF">CPLU01_15836</name>
</gene>
<feature type="compositionally biased region" description="Basic and acidic residues" evidence="1">
    <location>
        <begin position="1"/>
        <end position="11"/>
    </location>
</feature>
<evidence type="ECO:0000313" key="4">
    <source>
        <dbReference type="Proteomes" id="UP000654918"/>
    </source>
</evidence>
<organism evidence="3 4">
    <name type="scientific">Colletotrichum plurivorum</name>
    <dbReference type="NCBI Taxonomy" id="2175906"/>
    <lineage>
        <taxon>Eukaryota</taxon>
        <taxon>Fungi</taxon>
        <taxon>Dikarya</taxon>
        <taxon>Ascomycota</taxon>
        <taxon>Pezizomycotina</taxon>
        <taxon>Sordariomycetes</taxon>
        <taxon>Hypocreomycetidae</taxon>
        <taxon>Glomerellales</taxon>
        <taxon>Glomerellaceae</taxon>
        <taxon>Colletotrichum</taxon>
        <taxon>Colletotrichum orchidearum species complex</taxon>
    </lineage>
</organism>
<accession>A0A8H6MSZ2</accession>
<sequence>MSSRNDTEKPTPPDLTEEAAVSSSKPAPKPWERFLSVLGWMPPRCRHHADQEFPFTLSLNLLFSLASTTTVVNLYYAYPVLNKIADDFDITYEKASLIPTLLQAGYGAGILLLCPLGDRKRLRPFILTLVLVSTTIWLGLCVATSFTASCVLNLLAGFTSVTP</sequence>
<protein>
    <submittedName>
        <fullName evidence="3">Membrane protein</fullName>
    </submittedName>
</protein>
<dbReference type="PANTHER" id="PTHR42910">
    <property type="entry name" value="TRANSPORTER SCO4007-RELATED"/>
    <property type="match status" value="1"/>
</dbReference>
<keyword evidence="2" id="KW-0472">Membrane</keyword>
<evidence type="ECO:0000313" key="3">
    <source>
        <dbReference type="EMBL" id="KAF6807095.1"/>
    </source>
</evidence>
<name>A0A8H6MSZ2_9PEZI</name>
<comment type="caution">
    <text evidence="3">The sequence shown here is derived from an EMBL/GenBank/DDBJ whole genome shotgun (WGS) entry which is preliminary data.</text>
</comment>
<dbReference type="Gene3D" id="1.20.1250.20">
    <property type="entry name" value="MFS general substrate transporter like domains"/>
    <property type="match status" value="1"/>
</dbReference>
<feature type="transmembrane region" description="Helical" evidence="2">
    <location>
        <begin position="53"/>
        <end position="76"/>
    </location>
</feature>
<dbReference type="EMBL" id="WIGO01000650">
    <property type="protein sequence ID" value="KAF6807095.1"/>
    <property type="molecule type" value="Genomic_DNA"/>
</dbReference>
<dbReference type="Proteomes" id="UP000654918">
    <property type="component" value="Unassembled WGS sequence"/>
</dbReference>
<feature type="region of interest" description="Disordered" evidence="1">
    <location>
        <begin position="1"/>
        <end position="27"/>
    </location>
</feature>
<feature type="transmembrane region" description="Helical" evidence="2">
    <location>
        <begin position="126"/>
        <end position="156"/>
    </location>
</feature>
<reference evidence="3" key="1">
    <citation type="journal article" date="2020" name="Phytopathology">
        <title>Genome Sequence Resources of Colletotrichum truncatum, C. plurivorum, C. musicola, and C. sojae: Four Species Pathogenic to Soybean (Glycine max).</title>
        <authorList>
            <person name="Rogerio F."/>
            <person name="Boufleur T.R."/>
            <person name="Ciampi-Guillardi M."/>
            <person name="Sukno S.A."/>
            <person name="Thon M.R."/>
            <person name="Massola Junior N.S."/>
            <person name="Baroncelli R."/>
        </authorList>
    </citation>
    <scope>NUCLEOTIDE SEQUENCE</scope>
    <source>
        <strain evidence="3">LFN00145</strain>
    </source>
</reference>
<feature type="transmembrane region" description="Helical" evidence="2">
    <location>
        <begin position="96"/>
        <end position="114"/>
    </location>
</feature>
<keyword evidence="4" id="KW-1185">Reference proteome</keyword>
<proteinExistence type="predicted"/>
<dbReference type="InterPro" id="IPR036259">
    <property type="entry name" value="MFS_trans_sf"/>
</dbReference>
<dbReference type="PANTHER" id="PTHR42910:SF1">
    <property type="entry name" value="MAJOR FACILITATOR SUPERFAMILY (MFS) PROFILE DOMAIN-CONTAINING PROTEIN"/>
    <property type="match status" value="1"/>
</dbReference>